<dbReference type="PANTHER" id="PTHR43289">
    <property type="entry name" value="MITOGEN-ACTIVATED PROTEIN KINASE KINASE KINASE 20-RELATED"/>
    <property type="match status" value="1"/>
</dbReference>
<dbReference type="Gene3D" id="3.30.200.20">
    <property type="entry name" value="Phosphorylase Kinase, domain 1"/>
    <property type="match status" value="1"/>
</dbReference>
<evidence type="ECO:0000256" key="4">
    <source>
        <dbReference type="ARBA" id="ARBA00022741"/>
    </source>
</evidence>
<accession>A0ABQ3NMT9</accession>
<keyword evidence="4" id="KW-0547">Nucleotide-binding</keyword>
<dbReference type="RefSeq" id="WP_053611972.1">
    <property type="nucleotide sequence ID" value="NZ_BMRU01000056.1"/>
</dbReference>
<feature type="compositionally biased region" description="Low complexity" evidence="7">
    <location>
        <begin position="365"/>
        <end position="374"/>
    </location>
</feature>
<evidence type="ECO:0000256" key="1">
    <source>
        <dbReference type="ARBA" id="ARBA00012513"/>
    </source>
</evidence>
<keyword evidence="6" id="KW-0067">ATP-binding</keyword>
<evidence type="ECO:0000256" key="5">
    <source>
        <dbReference type="ARBA" id="ARBA00022777"/>
    </source>
</evidence>
<evidence type="ECO:0000256" key="7">
    <source>
        <dbReference type="SAM" id="MobiDB-lite"/>
    </source>
</evidence>
<dbReference type="PANTHER" id="PTHR43289:SF6">
    <property type="entry name" value="SERINE_THREONINE-PROTEIN KINASE NEKL-3"/>
    <property type="match status" value="1"/>
</dbReference>
<feature type="domain" description="Protein kinase" evidence="8">
    <location>
        <begin position="23"/>
        <end position="274"/>
    </location>
</feature>
<evidence type="ECO:0000256" key="2">
    <source>
        <dbReference type="ARBA" id="ARBA00022527"/>
    </source>
</evidence>
<dbReference type="PROSITE" id="PS00108">
    <property type="entry name" value="PROTEIN_KINASE_ST"/>
    <property type="match status" value="1"/>
</dbReference>
<proteinExistence type="predicted"/>
<dbReference type="Proteomes" id="UP000660554">
    <property type="component" value="Unassembled WGS sequence"/>
</dbReference>
<dbReference type="GeneID" id="86952465"/>
<dbReference type="PROSITE" id="PS50011">
    <property type="entry name" value="PROTEIN_KINASE_DOM"/>
    <property type="match status" value="1"/>
</dbReference>
<evidence type="ECO:0000256" key="6">
    <source>
        <dbReference type="ARBA" id="ARBA00022840"/>
    </source>
</evidence>
<dbReference type="SUPFAM" id="SSF56112">
    <property type="entry name" value="Protein kinase-like (PK-like)"/>
    <property type="match status" value="1"/>
</dbReference>
<evidence type="ECO:0000313" key="9">
    <source>
        <dbReference type="EMBL" id="GHI14094.1"/>
    </source>
</evidence>
<dbReference type="CDD" id="cd14014">
    <property type="entry name" value="STKc_PknB_like"/>
    <property type="match status" value="1"/>
</dbReference>
<sequence length="439" mass="46079">MSALSVPEHGIPPLRDTVLSGRYRLQGLMGSGGTADVFRGVDEVLGREVAVKVFRVGTDTVTADRFCDEARTLARLSHPALVTVYDAGRHGQGAFIVTELIRGVTLRTRMDAGPLSTVQVMRIGADISSAIDHVHAHGVIHHDVKPSNILLGEEGSPRLADFGLSRTVHEHSHSAPDTLVGTVAYMAPEQFLGEGASTASDIYALGVTLLEALTGRREYQGTPMEIGTAHLLRRPHIPEGLPEDLARLLERMTDQAPAARPDAAAAHQCLHDMAQAPRPRTPAGSTLNGTTTHRSHFLPSAAAAVRTPDPRGAARGRRPLWWSLAAASVAGTCVLVTGGIQAGNHPTVTAPTHEQPAASKNTERAAPAGSSPAGTPAPPLPVTPTPQSPAAAPSTPQELQTLTNASSTRQVTQRPSKAPGAAKAQEIPGKPKGKKHKGR</sequence>
<organism evidence="9 10">
    <name type="scientific">Streptomyces virginiae</name>
    <name type="common">Streptomyces cinnamonensis</name>
    <dbReference type="NCBI Taxonomy" id="1961"/>
    <lineage>
        <taxon>Bacteria</taxon>
        <taxon>Bacillati</taxon>
        <taxon>Actinomycetota</taxon>
        <taxon>Actinomycetes</taxon>
        <taxon>Kitasatosporales</taxon>
        <taxon>Streptomycetaceae</taxon>
        <taxon>Streptomyces</taxon>
    </lineage>
</organism>
<dbReference type="EMBL" id="BNDV01000008">
    <property type="protein sequence ID" value="GHI14094.1"/>
    <property type="molecule type" value="Genomic_DNA"/>
</dbReference>
<dbReference type="SMART" id="SM00220">
    <property type="entry name" value="S_TKc"/>
    <property type="match status" value="1"/>
</dbReference>
<dbReference type="InterPro" id="IPR008271">
    <property type="entry name" value="Ser/Thr_kinase_AS"/>
</dbReference>
<evidence type="ECO:0000259" key="8">
    <source>
        <dbReference type="PROSITE" id="PS50011"/>
    </source>
</evidence>
<keyword evidence="3" id="KW-0808">Transferase</keyword>
<dbReference type="EC" id="2.7.11.1" evidence="1"/>
<gene>
    <name evidence="9" type="ORF">Scinn_35570</name>
</gene>
<keyword evidence="10" id="KW-1185">Reference proteome</keyword>
<feature type="compositionally biased region" description="Pro residues" evidence="7">
    <location>
        <begin position="375"/>
        <end position="387"/>
    </location>
</feature>
<evidence type="ECO:0000313" key="10">
    <source>
        <dbReference type="Proteomes" id="UP000660554"/>
    </source>
</evidence>
<dbReference type="InterPro" id="IPR011009">
    <property type="entry name" value="Kinase-like_dom_sf"/>
</dbReference>
<keyword evidence="2" id="KW-0723">Serine/threonine-protein kinase</keyword>
<dbReference type="InterPro" id="IPR000719">
    <property type="entry name" value="Prot_kinase_dom"/>
</dbReference>
<dbReference type="Pfam" id="PF00069">
    <property type="entry name" value="Pkinase"/>
    <property type="match status" value="1"/>
</dbReference>
<feature type="compositionally biased region" description="Low complexity" evidence="7">
    <location>
        <begin position="388"/>
        <end position="397"/>
    </location>
</feature>
<evidence type="ECO:0000256" key="3">
    <source>
        <dbReference type="ARBA" id="ARBA00022679"/>
    </source>
</evidence>
<dbReference type="Gene3D" id="1.10.510.10">
    <property type="entry name" value="Transferase(Phosphotransferase) domain 1"/>
    <property type="match status" value="1"/>
</dbReference>
<reference evidence="10" key="1">
    <citation type="submission" date="2020-09" db="EMBL/GenBank/DDBJ databases">
        <title>Whole genome shotgun sequence of Streptomyces cinnamonensis NBRC 15873.</title>
        <authorList>
            <person name="Komaki H."/>
            <person name="Tamura T."/>
        </authorList>
    </citation>
    <scope>NUCLEOTIDE SEQUENCE [LARGE SCALE GENOMIC DNA]</scope>
    <source>
        <strain evidence="10">NBRC 15873</strain>
    </source>
</reference>
<feature type="region of interest" description="Disordered" evidence="7">
    <location>
        <begin position="345"/>
        <end position="439"/>
    </location>
</feature>
<comment type="caution">
    <text evidence="9">The sequence shown here is derived from an EMBL/GenBank/DDBJ whole genome shotgun (WGS) entry which is preliminary data.</text>
</comment>
<keyword evidence="5" id="KW-0418">Kinase</keyword>
<feature type="compositionally biased region" description="Polar residues" evidence="7">
    <location>
        <begin position="398"/>
        <end position="415"/>
    </location>
</feature>
<name>A0ABQ3NMT9_STRVG</name>
<protein>
    <recommendedName>
        <fullName evidence="1">non-specific serine/threonine protein kinase</fullName>
        <ecNumber evidence="1">2.7.11.1</ecNumber>
    </recommendedName>
</protein>